<feature type="transmembrane region" description="Helical" evidence="6">
    <location>
        <begin position="525"/>
        <end position="553"/>
    </location>
</feature>
<dbReference type="InterPro" id="IPR001182">
    <property type="entry name" value="FtsW/RodA"/>
</dbReference>
<evidence type="ECO:0000256" key="1">
    <source>
        <dbReference type="ARBA" id="ARBA00004141"/>
    </source>
</evidence>
<dbReference type="PANTHER" id="PTHR30474:SF3">
    <property type="entry name" value="PEPTIDOGLYCAN GLYCOSYLTRANSFERASE RODA"/>
    <property type="match status" value="1"/>
</dbReference>
<feature type="domain" description="Penicillin-binding protein transpeptidase" evidence="7">
    <location>
        <begin position="1001"/>
        <end position="1334"/>
    </location>
</feature>
<dbReference type="GO" id="GO:0051301">
    <property type="term" value="P:cell division"/>
    <property type="evidence" value="ECO:0007669"/>
    <property type="project" value="InterPro"/>
</dbReference>
<comment type="subcellular location">
    <subcellularLocation>
        <location evidence="1">Membrane</location>
        <topology evidence="1">Multi-pass membrane protein</topology>
    </subcellularLocation>
</comment>
<feature type="transmembrane region" description="Helical" evidence="6">
    <location>
        <begin position="443"/>
        <end position="459"/>
    </location>
</feature>
<feature type="transmembrane region" description="Helical" evidence="6">
    <location>
        <begin position="565"/>
        <end position="586"/>
    </location>
</feature>
<dbReference type="Gene3D" id="3.40.710.10">
    <property type="entry name" value="DD-peptidase/beta-lactamase superfamily"/>
    <property type="match status" value="1"/>
</dbReference>
<name>A0A3B7MS55_9BACT</name>
<keyword evidence="3" id="KW-0133">Cell shape</keyword>
<feature type="transmembrane region" description="Helical" evidence="6">
    <location>
        <begin position="401"/>
        <end position="422"/>
    </location>
</feature>
<proteinExistence type="predicted"/>
<keyword evidence="5 6" id="KW-0472">Membrane</keyword>
<dbReference type="KEGG" id="pseg:D3H65_26705"/>
<feature type="transmembrane region" description="Helical" evidence="6">
    <location>
        <begin position="324"/>
        <end position="344"/>
    </location>
</feature>
<dbReference type="Pfam" id="PF00905">
    <property type="entry name" value="Transpeptidase"/>
    <property type="match status" value="1"/>
</dbReference>
<feature type="transmembrane region" description="Helical" evidence="6">
    <location>
        <begin position="471"/>
        <end position="492"/>
    </location>
</feature>
<feature type="transmembrane region" description="Helical" evidence="6">
    <location>
        <begin position="356"/>
        <end position="381"/>
    </location>
</feature>
<sequence length="1349" mass="148829">MAVKAGNTNHYVKREGWLLLTGAALILLFLFFNLFQALSPQLAKTNTALLEGRALKLESVVNKDVLRKVITDGSYYTDQRDVDLLVDSLAGKLLALGQPDNLGALNKGAYAITAPVPWKTTIGGIDFQDRLRASRQRLGFDSALYVQELTSPVNSELLSGASSSGGRVMIATGDQEMTGRVLYQDKPMPGVLVQLRQHIPSLEEDSLTGIIGYARTNAKGEFAFAGLFRDSGYSVLPLKPGYEFGSRKGTSALRNNPAFTFVAKPHKIRLIGSIVYGQLKEDGALIVRTPEEFKTSFQIIAGGLILAFFIVHLILSVRKRQPDIFLLPVLLLLCGISVLTLFSIQHPLTDSLHAFQTLQGIVAGLVAYTVFSSVNVGAWYTRWWFDGLFNFRNKHIYQLKGWTWLALAVALAITTVLIGTGPEGSGVKVNLQLGGFTFQPSEITKYLLLFFLAAFFAANEENIRNLSDIRWRFYINWGVFAGIGLILALYLFMGDMGPALVVCFTFLFFYSIARGNLLFTVMAGLIYGGLLLVLPGWMATAAALLLVVIGLLVQGNLRSTKWYGAFAAIADAPVIIIMVIAAFAFGDKVPGIGERLADRKAMWLSQWDNDVFGGDHLAHSYWTLSSGGFSGQGIGRGFPNTMPAAHTDMILPSIGEELGWLGLVAVLLLFGILIHRSFLHARRSGQPFTFYLCAGIAITIGIQLLIIAGGSIGLLPLTGVAVPFLSYGKISLIINLAAMGIVAGISAREGQEVQRERMQKNYDPVLATGIAFFLIGIIALSAKLLFVQVIDRDKYIVKQARVVMRNGVPVYSYNPRIDKLMRLLAAGNVYDRKGLVLATSEPGTIQQNMDTLQRAGLSSAWLHQLMQKRVRRFYPFAEGLFFWTGDYNTRLFWGQANGYFAEARHLTALRGFGVTREIQDSVYTLYQPDRFTRPFYKTVPMARYDYTALVDGLKSGIDTNEAAIRKIRDKDRNIQLTVDAALQVELQDSLRNSLFQQKRISVVVLDAATGDVLASALNPLPNLQSPELMQLSDRERNQLETPVTERDLGMTYSTAPGSTAKILTAMAGFNKMGMAATEVRYNDIYRPEIFRDNKREQEPFIPKVPFVDMHEAIVNSSNIFFIRLANENHLEEEMAALYEATGMSLEQRGGYNYTGSNDVQKQSADLAAWRKEVLNHDRKQYNNPNYVGTTKRYRSLFSGIAWGQSVLTATPASMARMAGGIANHGLLQPSRYSLQEAGKPTPLPEGIKIAKDTAYASLLKQFMIDQSSTPGKLKIKDTRVAGKSGTPERIIKGEKQSDGWYVFFAPTPDNTSYTVTCIRIESGQSSANAVLLANTVAKILQRRAYMGSF</sequence>
<feature type="transmembrane region" description="Helical" evidence="6">
    <location>
        <begin position="724"/>
        <end position="745"/>
    </location>
</feature>
<gene>
    <name evidence="8" type="ORF">D3H65_26705</name>
</gene>
<feature type="transmembrane region" description="Helical" evidence="6">
    <location>
        <begin position="499"/>
        <end position="519"/>
    </location>
</feature>
<dbReference type="Proteomes" id="UP000263900">
    <property type="component" value="Chromosome"/>
</dbReference>
<feature type="transmembrane region" description="Helical" evidence="6">
    <location>
        <begin position="658"/>
        <end position="678"/>
    </location>
</feature>
<keyword evidence="2 6" id="KW-0812">Transmembrane</keyword>
<dbReference type="OrthoDB" id="9812661at2"/>
<evidence type="ECO:0000313" key="8">
    <source>
        <dbReference type="EMBL" id="AXY77352.1"/>
    </source>
</evidence>
<feature type="transmembrane region" description="Helical" evidence="6">
    <location>
        <begin position="16"/>
        <end position="35"/>
    </location>
</feature>
<dbReference type="InterPro" id="IPR012338">
    <property type="entry name" value="Beta-lactam/transpept-like"/>
</dbReference>
<evidence type="ECO:0000313" key="9">
    <source>
        <dbReference type="Proteomes" id="UP000263900"/>
    </source>
</evidence>
<evidence type="ECO:0000256" key="6">
    <source>
        <dbReference type="SAM" id="Phobius"/>
    </source>
</evidence>
<dbReference type="EMBL" id="CP032157">
    <property type="protein sequence ID" value="AXY77352.1"/>
    <property type="molecule type" value="Genomic_DNA"/>
</dbReference>
<keyword evidence="9" id="KW-1185">Reference proteome</keyword>
<keyword evidence="4 6" id="KW-1133">Transmembrane helix</keyword>
<feature type="transmembrane region" description="Helical" evidence="6">
    <location>
        <begin position="765"/>
        <end position="786"/>
    </location>
</feature>
<protein>
    <submittedName>
        <fullName evidence="8">Penicillin-binding protein</fullName>
    </submittedName>
</protein>
<evidence type="ECO:0000259" key="7">
    <source>
        <dbReference type="Pfam" id="PF00905"/>
    </source>
</evidence>
<feature type="transmembrane region" description="Helical" evidence="6">
    <location>
        <begin position="690"/>
        <end position="712"/>
    </location>
</feature>
<evidence type="ECO:0000256" key="3">
    <source>
        <dbReference type="ARBA" id="ARBA00022960"/>
    </source>
</evidence>
<dbReference type="GO" id="GO:0015648">
    <property type="term" value="F:lipid-linked peptidoglycan transporter activity"/>
    <property type="evidence" value="ECO:0007669"/>
    <property type="project" value="TreeGrafter"/>
</dbReference>
<dbReference type="GO" id="GO:0005886">
    <property type="term" value="C:plasma membrane"/>
    <property type="evidence" value="ECO:0007669"/>
    <property type="project" value="TreeGrafter"/>
</dbReference>
<evidence type="ECO:0000256" key="2">
    <source>
        <dbReference type="ARBA" id="ARBA00022692"/>
    </source>
</evidence>
<feature type="transmembrane region" description="Helical" evidence="6">
    <location>
        <begin position="297"/>
        <end position="318"/>
    </location>
</feature>
<dbReference type="SUPFAM" id="SSF56601">
    <property type="entry name" value="beta-lactamase/transpeptidase-like"/>
    <property type="match status" value="1"/>
</dbReference>
<dbReference type="GO" id="GO:0008658">
    <property type="term" value="F:penicillin binding"/>
    <property type="evidence" value="ECO:0007669"/>
    <property type="project" value="InterPro"/>
</dbReference>
<dbReference type="GO" id="GO:0032153">
    <property type="term" value="C:cell division site"/>
    <property type="evidence" value="ECO:0007669"/>
    <property type="project" value="TreeGrafter"/>
</dbReference>
<reference evidence="8 9" key="1">
    <citation type="submission" date="2018-09" db="EMBL/GenBank/DDBJ databases">
        <title>Genome sequencing of strain 6GH32-13.</title>
        <authorList>
            <person name="Weon H.-Y."/>
            <person name="Heo J."/>
            <person name="Kwon S.-W."/>
        </authorList>
    </citation>
    <scope>NUCLEOTIDE SEQUENCE [LARGE SCALE GENOMIC DNA]</scope>
    <source>
        <strain evidence="8 9">5GH32-13</strain>
    </source>
</reference>
<accession>A0A3B7MS55</accession>
<dbReference type="InterPro" id="IPR001460">
    <property type="entry name" value="PCN-bd_Tpept"/>
</dbReference>
<dbReference type="Pfam" id="PF01098">
    <property type="entry name" value="FTSW_RODA_SPOVE"/>
    <property type="match status" value="2"/>
</dbReference>
<organism evidence="8 9">
    <name type="scientific">Paraflavitalea soli</name>
    <dbReference type="NCBI Taxonomy" id="2315862"/>
    <lineage>
        <taxon>Bacteria</taxon>
        <taxon>Pseudomonadati</taxon>
        <taxon>Bacteroidota</taxon>
        <taxon>Chitinophagia</taxon>
        <taxon>Chitinophagales</taxon>
        <taxon>Chitinophagaceae</taxon>
        <taxon>Paraflavitalea</taxon>
    </lineage>
</organism>
<dbReference type="GO" id="GO:0008360">
    <property type="term" value="P:regulation of cell shape"/>
    <property type="evidence" value="ECO:0007669"/>
    <property type="project" value="UniProtKB-KW"/>
</dbReference>
<evidence type="ECO:0000256" key="5">
    <source>
        <dbReference type="ARBA" id="ARBA00023136"/>
    </source>
</evidence>
<evidence type="ECO:0000256" key="4">
    <source>
        <dbReference type="ARBA" id="ARBA00022989"/>
    </source>
</evidence>
<dbReference type="RefSeq" id="WP_119053228.1">
    <property type="nucleotide sequence ID" value="NZ_CP032157.1"/>
</dbReference>
<dbReference type="PANTHER" id="PTHR30474">
    <property type="entry name" value="CELL CYCLE PROTEIN"/>
    <property type="match status" value="1"/>
</dbReference>